<feature type="region of interest" description="Disordered" evidence="1">
    <location>
        <begin position="45"/>
        <end position="81"/>
    </location>
</feature>
<comment type="caution">
    <text evidence="2">The sequence shown here is derived from an EMBL/GenBank/DDBJ whole genome shotgun (WGS) entry which is preliminary data.</text>
</comment>
<evidence type="ECO:0000313" key="2">
    <source>
        <dbReference type="EMBL" id="TGO67641.1"/>
    </source>
</evidence>
<accession>A0A4Z1J234</accession>
<sequence length="81" mass="8930">MEFQEENRFAIVEIEESKDTAEVIAPGKGKAKQAYQIACFESTHESKPRIQEEVTSGKISSPQVATGSGRVDAKRYLGQGR</sequence>
<proteinExistence type="predicted"/>
<organism evidence="2 3">
    <name type="scientific">Botryotinia narcissicola</name>
    <dbReference type="NCBI Taxonomy" id="278944"/>
    <lineage>
        <taxon>Eukaryota</taxon>
        <taxon>Fungi</taxon>
        <taxon>Dikarya</taxon>
        <taxon>Ascomycota</taxon>
        <taxon>Pezizomycotina</taxon>
        <taxon>Leotiomycetes</taxon>
        <taxon>Helotiales</taxon>
        <taxon>Sclerotiniaceae</taxon>
        <taxon>Botryotinia</taxon>
    </lineage>
</organism>
<dbReference type="OrthoDB" id="10498811at2759"/>
<name>A0A4Z1J234_9HELO</name>
<reference evidence="2 3" key="1">
    <citation type="submission" date="2017-12" db="EMBL/GenBank/DDBJ databases">
        <title>Comparative genomics of Botrytis spp.</title>
        <authorList>
            <person name="Valero-Jimenez C.A."/>
            <person name="Tapia P."/>
            <person name="Veloso J."/>
            <person name="Silva-Moreno E."/>
            <person name="Staats M."/>
            <person name="Valdes J.H."/>
            <person name="Van Kan J.A.L."/>
        </authorList>
    </citation>
    <scope>NUCLEOTIDE SEQUENCE [LARGE SCALE GENOMIC DNA]</scope>
    <source>
        <strain evidence="2 3">MUCL2120</strain>
    </source>
</reference>
<feature type="compositionally biased region" description="Polar residues" evidence="1">
    <location>
        <begin position="53"/>
        <end position="66"/>
    </location>
</feature>
<dbReference type="AlphaFoldDB" id="A0A4Z1J234"/>
<protein>
    <submittedName>
        <fullName evidence="2">Uncharacterized protein</fullName>
    </submittedName>
</protein>
<gene>
    <name evidence="2" type="ORF">BOTNAR_0038g00320</name>
</gene>
<dbReference type="EMBL" id="PQXJ01000038">
    <property type="protein sequence ID" value="TGO67641.1"/>
    <property type="molecule type" value="Genomic_DNA"/>
</dbReference>
<dbReference type="Proteomes" id="UP000297452">
    <property type="component" value="Unassembled WGS sequence"/>
</dbReference>
<evidence type="ECO:0000313" key="3">
    <source>
        <dbReference type="Proteomes" id="UP000297452"/>
    </source>
</evidence>
<keyword evidence="3" id="KW-1185">Reference proteome</keyword>
<evidence type="ECO:0000256" key="1">
    <source>
        <dbReference type="SAM" id="MobiDB-lite"/>
    </source>
</evidence>